<dbReference type="FunFam" id="1.10.357.140:FF:000004">
    <property type="entry name" value="Protoheme IX farnesyltransferase, mitochondrial"/>
    <property type="match status" value="1"/>
</dbReference>
<feature type="transmembrane region" description="Helical" evidence="12">
    <location>
        <begin position="194"/>
        <end position="211"/>
    </location>
</feature>
<dbReference type="PROSITE" id="PS00943">
    <property type="entry name" value="UBIA"/>
    <property type="match status" value="1"/>
</dbReference>
<comment type="subcellular location">
    <subcellularLocation>
        <location evidence="1">Mitochondrion membrane</location>
        <topology evidence="1">Multi-pass membrane protein</topology>
    </subcellularLocation>
</comment>
<dbReference type="Gene3D" id="1.10.357.140">
    <property type="entry name" value="UbiA prenyltransferase"/>
    <property type="match status" value="1"/>
</dbReference>
<evidence type="ECO:0000256" key="4">
    <source>
        <dbReference type="ARBA" id="ARBA00022679"/>
    </source>
</evidence>
<dbReference type="InterPro" id="IPR006369">
    <property type="entry name" value="Protohaem_IX_farnesylTrfase"/>
</dbReference>
<proteinExistence type="inferred from homology"/>
<accession>A0A060T4H2</accession>
<dbReference type="NCBIfam" id="TIGR01473">
    <property type="entry name" value="cyoE_ctaB"/>
    <property type="match status" value="1"/>
</dbReference>
<feature type="transmembrane region" description="Helical" evidence="12">
    <location>
        <begin position="244"/>
        <end position="264"/>
    </location>
</feature>
<evidence type="ECO:0000256" key="8">
    <source>
        <dbReference type="ARBA" id="ARBA00023128"/>
    </source>
</evidence>
<keyword evidence="7 12" id="KW-1133">Transmembrane helix</keyword>
<sequence length="392" mass="43372">MLARIRPPGTFRLLHHSPKRLRSADVNISFVSNVLLGRHKSTASPEITKPISPSSQKEASIPLEKVGKTLTCQSPPMTGRRRTKAIPFYAPYLALTKPRLTALVVLSAMGSYALTPYHATLPQLLFLTAGTTLCSSSANAINMGREHEYDAMMTRTRNRPVVRGQLSPKQAFAFAAVSGTVGVGSLFFGVNPTVALLGASNILLYGGIYTSMKRTSILNTWVGAIVGAIPPLMGWAASGSLMEPGGWLLAGILYAWQFPHFNSLSHNIRDEYRRAGYQMAAWTNPALNARVALRYSVLMFPLCIGLAYYGITDWVFPFDSGLLTCWLTYEAYYFWRDQRLEKGPVYESTGPNPSARRLFWGSVWYLPGVLVLAMLHKKGRWDWLFGSGELDP</sequence>
<reference evidence="13" key="2">
    <citation type="submission" date="2014-06" db="EMBL/GenBank/DDBJ databases">
        <title>The complete genome of Blastobotrys (Arxula) adeninivorans LS3 - a yeast of biotechnological interest.</title>
        <authorList>
            <person name="Kunze G."/>
            <person name="Gaillardin C."/>
            <person name="Czernicka M."/>
            <person name="Durrens P."/>
            <person name="Martin T."/>
            <person name="Boer E."/>
            <person name="Gabaldon T."/>
            <person name="Cruz J."/>
            <person name="Talla E."/>
            <person name="Marck C."/>
            <person name="Goffeau A."/>
            <person name="Barbe V."/>
            <person name="Baret P."/>
            <person name="Baronian K."/>
            <person name="Beier S."/>
            <person name="Bleykasten C."/>
            <person name="Bode R."/>
            <person name="Casaregola S."/>
            <person name="Despons L."/>
            <person name="Fairhead C."/>
            <person name="Giersberg M."/>
            <person name="Gierski P."/>
            <person name="Hahnel U."/>
            <person name="Hartmann A."/>
            <person name="Jankowska D."/>
            <person name="Jubin C."/>
            <person name="Jung P."/>
            <person name="Lafontaine I."/>
            <person name="Leh-Louis V."/>
            <person name="Lemaire M."/>
            <person name="Marcet-Houben M."/>
            <person name="Mascher M."/>
            <person name="Morel G."/>
            <person name="Richard G.-F."/>
            <person name="Riechen J."/>
            <person name="Sacerdot C."/>
            <person name="Sarkar A."/>
            <person name="Savel G."/>
            <person name="Schacherer J."/>
            <person name="Sherman D."/>
            <person name="Straub M.-L."/>
            <person name="Stein N."/>
            <person name="Thierry A."/>
            <person name="Trautwein-Schult A."/>
            <person name="Westhof E."/>
            <person name="Worch S."/>
            <person name="Dujon B."/>
            <person name="Souciet J.-L."/>
            <person name="Wincker P."/>
            <person name="Scholz U."/>
            <person name="Neuveglise N."/>
        </authorList>
    </citation>
    <scope>NUCLEOTIDE SEQUENCE</scope>
    <source>
        <strain evidence="13">LS3</strain>
    </source>
</reference>
<dbReference type="CDD" id="cd13957">
    <property type="entry name" value="PT_UbiA_Cox10"/>
    <property type="match status" value="1"/>
</dbReference>
<dbReference type="GO" id="GO:0008495">
    <property type="term" value="F:protoheme IX farnesyltransferase activity"/>
    <property type="evidence" value="ECO:0007669"/>
    <property type="project" value="InterPro"/>
</dbReference>
<feature type="transmembrane region" description="Helical" evidence="12">
    <location>
        <begin position="292"/>
        <end position="311"/>
    </location>
</feature>
<keyword evidence="4" id="KW-0808">Transferase</keyword>
<dbReference type="PANTHER" id="PTHR43448">
    <property type="entry name" value="PROTOHEME IX FARNESYLTRANSFERASE, MITOCHONDRIAL"/>
    <property type="match status" value="1"/>
</dbReference>
<evidence type="ECO:0000256" key="10">
    <source>
        <dbReference type="ARBA" id="ARBA00023136"/>
    </source>
</evidence>
<keyword evidence="6" id="KW-0809">Transit peptide</keyword>
<dbReference type="InterPro" id="IPR030470">
    <property type="entry name" value="UbiA_prenylTrfase_CS"/>
</dbReference>
<evidence type="ECO:0000256" key="2">
    <source>
        <dbReference type="ARBA" id="ARBA00005985"/>
    </source>
</evidence>
<evidence type="ECO:0000256" key="11">
    <source>
        <dbReference type="ARBA" id="ARBA00030253"/>
    </source>
</evidence>
<dbReference type="HAMAP" id="MF_00154">
    <property type="entry name" value="CyoE_CtaB"/>
    <property type="match status" value="1"/>
</dbReference>
<evidence type="ECO:0000256" key="7">
    <source>
        <dbReference type="ARBA" id="ARBA00022989"/>
    </source>
</evidence>
<protein>
    <recommendedName>
        <fullName evidence="3">Protoheme IX farnesyltransferase, mitochondrial</fullName>
    </recommendedName>
    <alternativeName>
        <fullName evidence="11">Heme O synthase</fullName>
    </alternativeName>
</protein>
<dbReference type="EMBL" id="HG937692">
    <property type="protein sequence ID" value="CDP36020.1"/>
    <property type="molecule type" value="Genomic_DNA"/>
</dbReference>
<dbReference type="GO" id="GO:0006784">
    <property type="term" value="P:heme A biosynthetic process"/>
    <property type="evidence" value="ECO:0007669"/>
    <property type="project" value="TreeGrafter"/>
</dbReference>
<name>A0A060T4H2_BLAAD</name>
<keyword evidence="5 12" id="KW-0812">Transmembrane</keyword>
<dbReference type="GO" id="GO:0031966">
    <property type="term" value="C:mitochondrial membrane"/>
    <property type="evidence" value="ECO:0007669"/>
    <property type="project" value="UniProtKB-SubCell"/>
</dbReference>
<evidence type="ECO:0000256" key="9">
    <source>
        <dbReference type="ARBA" id="ARBA00023133"/>
    </source>
</evidence>
<keyword evidence="9" id="KW-0350">Heme biosynthesis</keyword>
<evidence type="ECO:0000256" key="12">
    <source>
        <dbReference type="SAM" id="Phobius"/>
    </source>
</evidence>
<organism evidence="13">
    <name type="scientific">Blastobotrys adeninivorans</name>
    <name type="common">Yeast</name>
    <name type="synonym">Arxula adeninivorans</name>
    <dbReference type="NCBI Taxonomy" id="409370"/>
    <lineage>
        <taxon>Eukaryota</taxon>
        <taxon>Fungi</taxon>
        <taxon>Dikarya</taxon>
        <taxon>Ascomycota</taxon>
        <taxon>Saccharomycotina</taxon>
        <taxon>Dipodascomycetes</taxon>
        <taxon>Dipodascales</taxon>
        <taxon>Trichomonascaceae</taxon>
        <taxon>Blastobotrys</taxon>
    </lineage>
</organism>
<evidence type="ECO:0000256" key="3">
    <source>
        <dbReference type="ARBA" id="ARBA00016335"/>
    </source>
</evidence>
<evidence type="ECO:0000256" key="1">
    <source>
        <dbReference type="ARBA" id="ARBA00004225"/>
    </source>
</evidence>
<keyword evidence="10 12" id="KW-0472">Membrane</keyword>
<feature type="transmembrane region" description="Helical" evidence="12">
    <location>
        <begin position="358"/>
        <end position="375"/>
    </location>
</feature>
<dbReference type="PhylomeDB" id="A0A060T4H2"/>
<comment type="similarity">
    <text evidence="2">Belongs to the UbiA prenyltransferase family.</text>
</comment>
<reference evidence="13" key="1">
    <citation type="submission" date="2014-02" db="EMBL/GenBank/DDBJ databases">
        <authorList>
            <person name="Genoscope - CEA"/>
        </authorList>
    </citation>
    <scope>NUCLEOTIDE SEQUENCE</scope>
    <source>
        <strain evidence="13">LS3</strain>
    </source>
</reference>
<dbReference type="AlphaFoldDB" id="A0A060T4H2"/>
<dbReference type="InterPro" id="IPR044878">
    <property type="entry name" value="UbiA_sf"/>
</dbReference>
<gene>
    <name evidence="13" type="ORF">GNLVRS02_ARAD1B03476g</name>
</gene>
<evidence type="ECO:0000256" key="5">
    <source>
        <dbReference type="ARBA" id="ARBA00022692"/>
    </source>
</evidence>
<dbReference type="InterPro" id="IPR000537">
    <property type="entry name" value="UbiA_prenyltransferase"/>
</dbReference>
<dbReference type="Pfam" id="PF01040">
    <property type="entry name" value="UbiA"/>
    <property type="match status" value="1"/>
</dbReference>
<evidence type="ECO:0000313" key="13">
    <source>
        <dbReference type="EMBL" id="CDP36020.1"/>
    </source>
</evidence>
<keyword evidence="8" id="KW-0496">Mitochondrion</keyword>
<dbReference type="PANTHER" id="PTHR43448:SF2">
    <property type="entry name" value="PROTOHEME IX FARNESYLTRANSFERASE, MITOCHONDRIAL"/>
    <property type="match status" value="1"/>
</dbReference>
<evidence type="ECO:0000256" key="6">
    <source>
        <dbReference type="ARBA" id="ARBA00022946"/>
    </source>
</evidence>
<feature type="transmembrane region" description="Helical" evidence="12">
    <location>
        <begin position="218"/>
        <end position="238"/>
    </location>
</feature>